<dbReference type="GO" id="GO:0005886">
    <property type="term" value="C:plasma membrane"/>
    <property type="evidence" value="ECO:0007669"/>
    <property type="project" value="UniProtKB-SubCell"/>
</dbReference>
<evidence type="ECO:0000313" key="10">
    <source>
        <dbReference type="Proteomes" id="UP000628736"/>
    </source>
</evidence>
<evidence type="ECO:0000256" key="2">
    <source>
        <dbReference type="ARBA" id="ARBA00022448"/>
    </source>
</evidence>
<name>A0A8J6M765_9FIRM</name>
<protein>
    <submittedName>
        <fullName evidence="9">Trk family potassium uptake protein</fullName>
    </submittedName>
</protein>
<accession>A0A8J6M765</accession>
<reference evidence="9" key="1">
    <citation type="submission" date="2020-08" db="EMBL/GenBank/DDBJ databases">
        <title>Genome public.</title>
        <authorList>
            <person name="Liu C."/>
            <person name="Sun Q."/>
        </authorList>
    </citation>
    <scope>NUCLEOTIDE SEQUENCE</scope>
    <source>
        <strain evidence="9">NSJ-23</strain>
    </source>
</reference>
<feature type="transmembrane region" description="Helical" evidence="8">
    <location>
        <begin position="12"/>
        <end position="33"/>
    </location>
</feature>
<sequence length="444" mass="48077">MWQIFHKNNTSPFQIIIIGFSLVILLGSLMLMLPISTQSGTTTSFLDSLFTATSAVCVTGLVIHDTATYWSEFGQFIIILLIQIGGLGVVTVAGAFSILSGRKIGLIQRSTMQEAIAAPKVGGVVRLTGFILKTALVAEMVGAAVMLPTFWREFGLVKGVWYALFHSISAFCNAGFDLMGIKAPFSSLTDYSDNPVISLTIPLLIIIGGIGFLTWDDIRTNHLHISRYRMQSKVILTVTCGLILIPSIYFYFFEFAQAPLKERLLLSFFQAVTPRTAGFNTADLNAMSESGQSIITVLMLVGGSPGSTAGGMKITTLAVLLANAMAVFRRSEFPHFFNRRIARETVSQAATIFMMYLTLPLAGGLIISQLEEQPILDCLFETASAIGTVGLSLGLTPQLQTASHLILIVLMFFGRVGGLTLIFATLSNTQHSSARLPQEHITVG</sequence>
<feature type="transmembrane region" description="Helical" evidence="8">
    <location>
        <begin position="234"/>
        <end position="253"/>
    </location>
</feature>
<evidence type="ECO:0000256" key="4">
    <source>
        <dbReference type="ARBA" id="ARBA00022692"/>
    </source>
</evidence>
<gene>
    <name evidence="9" type="ORF">H8S11_08395</name>
</gene>
<keyword evidence="2" id="KW-0813">Transport</keyword>
<feature type="transmembrane region" description="Helical" evidence="8">
    <location>
        <begin position="349"/>
        <end position="367"/>
    </location>
</feature>
<keyword evidence="4 8" id="KW-0812">Transmembrane</keyword>
<evidence type="ECO:0000256" key="1">
    <source>
        <dbReference type="ARBA" id="ARBA00004651"/>
    </source>
</evidence>
<dbReference type="PANTHER" id="PTHR32024:SF1">
    <property type="entry name" value="KTR SYSTEM POTASSIUM UPTAKE PROTEIN B"/>
    <property type="match status" value="1"/>
</dbReference>
<dbReference type="GO" id="GO:0030001">
    <property type="term" value="P:metal ion transport"/>
    <property type="evidence" value="ECO:0007669"/>
    <property type="project" value="UniProtKB-ARBA"/>
</dbReference>
<organism evidence="9 10">
    <name type="scientific">Flintibacter hominis</name>
    <dbReference type="NCBI Taxonomy" id="2763048"/>
    <lineage>
        <taxon>Bacteria</taxon>
        <taxon>Bacillati</taxon>
        <taxon>Bacillota</taxon>
        <taxon>Clostridia</taxon>
        <taxon>Eubacteriales</taxon>
        <taxon>Flintibacter</taxon>
    </lineage>
</organism>
<comment type="subcellular location">
    <subcellularLocation>
        <location evidence="1">Cell membrane</location>
        <topology evidence="1">Multi-pass membrane protein</topology>
    </subcellularLocation>
</comment>
<dbReference type="InterPro" id="IPR003445">
    <property type="entry name" value="Cat_transpt"/>
</dbReference>
<evidence type="ECO:0000256" key="5">
    <source>
        <dbReference type="ARBA" id="ARBA00022989"/>
    </source>
</evidence>
<evidence type="ECO:0000256" key="6">
    <source>
        <dbReference type="ARBA" id="ARBA00023065"/>
    </source>
</evidence>
<dbReference type="PANTHER" id="PTHR32024">
    <property type="entry name" value="TRK SYSTEM POTASSIUM UPTAKE PROTEIN TRKG-RELATED"/>
    <property type="match status" value="1"/>
</dbReference>
<evidence type="ECO:0000256" key="3">
    <source>
        <dbReference type="ARBA" id="ARBA00022475"/>
    </source>
</evidence>
<feature type="transmembrane region" description="Helical" evidence="8">
    <location>
        <begin position="159"/>
        <end position="176"/>
    </location>
</feature>
<keyword evidence="3" id="KW-1003">Cell membrane</keyword>
<keyword evidence="5 8" id="KW-1133">Transmembrane helix</keyword>
<dbReference type="GO" id="GO:0008324">
    <property type="term" value="F:monoatomic cation transmembrane transporter activity"/>
    <property type="evidence" value="ECO:0007669"/>
    <property type="project" value="InterPro"/>
</dbReference>
<evidence type="ECO:0000256" key="8">
    <source>
        <dbReference type="SAM" id="Phobius"/>
    </source>
</evidence>
<proteinExistence type="predicted"/>
<comment type="caution">
    <text evidence="9">The sequence shown here is derived from an EMBL/GenBank/DDBJ whole genome shotgun (WGS) entry which is preliminary data.</text>
</comment>
<feature type="transmembrane region" description="Helical" evidence="8">
    <location>
        <begin position="405"/>
        <end position="426"/>
    </location>
</feature>
<keyword evidence="6" id="KW-0406">Ion transport</keyword>
<keyword evidence="7 8" id="KW-0472">Membrane</keyword>
<dbReference type="Proteomes" id="UP000628736">
    <property type="component" value="Unassembled WGS sequence"/>
</dbReference>
<dbReference type="Pfam" id="PF02386">
    <property type="entry name" value="TrkH"/>
    <property type="match status" value="1"/>
</dbReference>
<dbReference type="EMBL" id="JACOPO010000004">
    <property type="protein sequence ID" value="MBC5722828.1"/>
    <property type="molecule type" value="Genomic_DNA"/>
</dbReference>
<feature type="transmembrane region" description="Helical" evidence="8">
    <location>
        <begin position="76"/>
        <end position="99"/>
    </location>
</feature>
<evidence type="ECO:0000313" key="9">
    <source>
        <dbReference type="EMBL" id="MBC5722828.1"/>
    </source>
</evidence>
<dbReference type="RefSeq" id="WP_186852820.1">
    <property type="nucleotide sequence ID" value="NZ_JACOPO010000004.1"/>
</dbReference>
<evidence type="ECO:0000256" key="7">
    <source>
        <dbReference type="ARBA" id="ARBA00023136"/>
    </source>
</evidence>
<feature type="transmembrane region" description="Helical" evidence="8">
    <location>
        <begin position="196"/>
        <end position="213"/>
    </location>
</feature>
<feature type="transmembrane region" description="Helical" evidence="8">
    <location>
        <begin position="309"/>
        <end position="328"/>
    </location>
</feature>
<keyword evidence="10" id="KW-1185">Reference proteome</keyword>
<dbReference type="AlphaFoldDB" id="A0A8J6M765"/>